<dbReference type="Gene3D" id="2.160.20.10">
    <property type="entry name" value="Single-stranded right-handed beta-helix, Pectin lyase-like"/>
    <property type="match status" value="1"/>
</dbReference>
<dbReference type="Pfam" id="PF05048">
    <property type="entry name" value="NosD"/>
    <property type="match status" value="1"/>
</dbReference>
<sequence>SVISHNKPDLDELPALPYFSAGVDITDSDIFNPAIISILDSVIESNGSSGINTTLSETYIQNNKINNNDYGVSITETSECNSVLNNTFLNNHISVIDLHEDPYSTSLVGDNKSYHDDSQTGYVVEYGPGVFVPVKTGTLLSYPPVSTFSCENIEIIKPSVVLERSLKKSDSVIERLRERLKVVCGLQIKTVHIMTRLNSTHF</sequence>
<proteinExistence type="predicted"/>
<evidence type="ECO:0000259" key="1">
    <source>
        <dbReference type="Pfam" id="PF05048"/>
    </source>
</evidence>
<gene>
    <name evidence="2" type="ORF">S06H3_19817</name>
</gene>
<name>X1MRY6_9ZZZZ</name>
<dbReference type="AlphaFoldDB" id="X1MRY6"/>
<comment type="caution">
    <text evidence="2">The sequence shown here is derived from an EMBL/GenBank/DDBJ whole genome shotgun (WGS) entry which is preliminary data.</text>
</comment>
<dbReference type="EMBL" id="BARV01010190">
    <property type="protein sequence ID" value="GAI09144.1"/>
    <property type="molecule type" value="Genomic_DNA"/>
</dbReference>
<feature type="non-terminal residue" evidence="2">
    <location>
        <position position="1"/>
    </location>
</feature>
<evidence type="ECO:0000313" key="2">
    <source>
        <dbReference type="EMBL" id="GAI09144.1"/>
    </source>
</evidence>
<dbReference type="InterPro" id="IPR007742">
    <property type="entry name" value="NosD_dom"/>
</dbReference>
<organism evidence="2">
    <name type="scientific">marine sediment metagenome</name>
    <dbReference type="NCBI Taxonomy" id="412755"/>
    <lineage>
        <taxon>unclassified sequences</taxon>
        <taxon>metagenomes</taxon>
        <taxon>ecological metagenomes</taxon>
    </lineage>
</organism>
<dbReference type="InterPro" id="IPR012334">
    <property type="entry name" value="Pectin_lyas_fold"/>
</dbReference>
<protein>
    <recommendedName>
        <fullName evidence="1">Periplasmic copper-binding protein NosD beta helix domain-containing protein</fullName>
    </recommendedName>
</protein>
<dbReference type="SUPFAM" id="SSF51126">
    <property type="entry name" value="Pectin lyase-like"/>
    <property type="match status" value="1"/>
</dbReference>
<dbReference type="InterPro" id="IPR011050">
    <property type="entry name" value="Pectin_lyase_fold/virulence"/>
</dbReference>
<reference evidence="2" key="1">
    <citation type="journal article" date="2014" name="Front. Microbiol.">
        <title>High frequency of phylogenetically diverse reductive dehalogenase-homologous genes in deep subseafloor sedimentary metagenomes.</title>
        <authorList>
            <person name="Kawai M."/>
            <person name="Futagami T."/>
            <person name="Toyoda A."/>
            <person name="Takaki Y."/>
            <person name="Nishi S."/>
            <person name="Hori S."/>
            <person name="Arai W."/>
            <person name="Tsubouchi T."/>
            <person name="Morono Y."/>
            <person name="Uchiyama I."/>
            <person name="Ito T."/>
            <person name="Fujiyama A."/>
            <person name="Inagaki F."/>
            <person name="Takami H."/>
        </authorList>
    </citation>
    <scope>NUCLEOTIDE SEQUENCE</scope>
    <source>
        <strain evidence="2">Expedition CK06-06</strain>
    </source>
</reference>
<feature type="domain" description="Periplasmic copper-binding protein NosD beta helix" evidence="1">
    <location>
        <begin position="37"/>
        <end position="97"/>
    </location>
</feature>
<accession>X1MRY6</accession>